<dbReference type="WBParaSite" id="HPLM_0001050901-mRNA-1">
    <property type="protein sequence ID" value="HPLM_0001050901-mRNA-1"/>
    <property type="gene ID" value="HPLM_0001050901"/>
</dbReference>
<accession>A0A158QNI5</accession>
<dbReference type="OrthoDB" id="5979581at2759"/>
<reference evidence="2 3" key="2">
    <citation type="submission" date="2018-11" db="EMBL/GenBank/DDBJ databases">
        <authorList>
            <consortium name="Pathogen Informatics"/>
        </authorList>
    </citation>
    <scope>NUCLEOTIDE SEQUENCE [LARGE SCALE GENOMIC DNA]</scope>
    <source>
        <strain evidence="2 3">MHpl1</strain>
    </source>
</reference>
<reference evidence="4" key="1">
    <citation type="submission" date="2016-04" db="UniProtKB">
        <authorList>
            <consortium name="WormBaseParasite"/>
        </authorList>
    </citation>
    <scope>IDENTIFICATION</scope>
</reference>
<dbReference type="GO" id="GO:0004672">
    <property type="term" value="F:protein kinase activity"/>
    <property type="evidence" value="ECO:0007669"/>
    <property type="project" value="InterPro"/>
</dbReference>
<dbReference type="InterPro" id="IPR000719">
    <property type="entry name" value="Prot_kinase_dom"/>
</dbReference>
<dbReference type="OMA" id="PWRGITE"/>
<evidence type="ECO:0000313" key="3">
    <source>
        <dbReference type="Proteomes" id="UP000268014"/>
    </source>
</evidence>
<dbReference type="InterPro" id="IPR011009">
    <property type="entry name" value="Kinase-like_dom_sf"/>
</dbReference>
<name>A0A158QNI5_HAEPC</name>
<dbReference type="GO" id="GO:0005524">
    <property type="term" value="F:ATP binding"/>
    <property type="evidence" value="ECO:0007669"/>
    <property type="project" value="InterPro"/>
</dbReference>
<dbReference type="Proteomes" id="UP000268014">
    <property type="component" value="Unassembled WGS sequence"/>
</dbReference>
<feature type="domain" description="Protein kinase" evidence="1">
    <location>
        <begin position="19"/>
        <end position="360"/>
    </location>
</feature>
<gene>
    <name evidence="2" type="ORF">HPLM_LOCUS10501</name>
</gene>
<dbReference type="PROSITE" id="PS50011">
    <property type="entry name" value="PROTEIN_KINASE_DOM"/>
    <property type="match status" value="1"/>
</dbReference>
<dbReference type="SUPFAM" id="SSF56112">
    <property type="entry name" value="Protein kinase-like (PK-like)"/>
    <property type="match status" value="1"/>
</dbReference>
<dbReference type="Gene3D" id="1.10.510.10">
    <property type="entry name" value="Transferase(Phosphotransferase) domain 1"/>
    <property type="match status" value="1"/>
</dbReference>
<dbReference type="PANTHER" id="PTHR11909">
    <property type="entry name" value="CASEIN KINASE-RELATED"/>
    <property type="match status" value="1"/>
</dbReference>
<dbReference type="STRING" id="6290.A0A158QNI5"/>
<protein>
    <submittedName>
        <fullName evidence="4">Protein kinase domain-containing protein</fullName>
    </submittedName>
</protein>
<evidence type="ECO:0000313" key="4">
    <source>
        <dbReference type="WBParaSite" id="HPLM_0001050901-mRNA-1"/>
    </source>
</evidence>
<dbReference type="InterPro" id="IPR050235">
    <property type="entry name" value="CK1_Ser-Thr_kinase"/>
</dbReference>
<dbReference type="SMART" id="SM00220">
    <property type="entry name" value="S_TKc"/>
    <property type="match status" value="1"/>
</dbReference>
<sequence length="360" mass="41574">MAATDAIKFNNGKVVCGRWKVLARLGAGGCGSVYKVEDLKRKGYIAALKAEAIIEDDSGVLKLEAAVLKKLADRKNVIRLLQSGKRTKYRYGGNAFIVMTICGSDLMSLKKKTPDGFGESTILRIAIYALYAIKQLHEIGFVHRDVKPGNMMNGASGRDRRVIFLIDYGMVRNFVVRDGKRIAMRKPRKNVLLRGTLRYCSLSVHRRFEQGRVDDLWAMIYMLGELYVGLPWNRMTVEKDIIKVKERESDENVFKVSRYTIRPRSQRWIIPKTLCILIQHRRDDDRHLFQFIGAMKRENYSFSEKYEWEEDTPQKSNLETAIDYSVREKSTKKALDGFEKEALLYTNIHERNFKEVVLSI</sequence>
<dbReference type="AlphaFoldDB" id="A0A158QNI5"/>
<dbReference type="EMBL" id="UZAF01017316">
    <property type="protein sequence ID" value="VDO40368.1"/>
    <property type="molecule type" value="Genomic_DNA"/>
</dbReference>
<dbReference type="Pfam" id="PF00069">
    <property type="entry name" value="Pkinase"/>
    <property type="match status" value="1"/>
</dbReference>
<proteinExistence type="predicted"/>
<organism evidence="4">
    <name type="scientific">Haemonchus placei</name>
    <name type="common">Barber's pole worm</name>
    <dbReference type="NCBI Taxonomy" id="6290"/>
    <lineage>
        <taxon>Eukaryota</taxon>
        <taxon>Metazoa</taxon>
        <taxon>Ecdysozoa</taxon>
        <taxon>Nematoda</taxon>
        <taxon>Chromadorea</taxon>
        <taxon>Rhabditida</taxon>
        <taxon>Rhabditina</taxon>
        <taxon>Rhabditomorpha</taxon>
        <taxon>Strongyloidea</taxon>
        <taxon>Trichostrongylidae</taxon>
        <taxon>Haemonchus</taxon>
    </lineage>
</organism>
<evidence type="ECO:0000313" key="2">
    <source>
        <dbReference type="EMBL" id="VDO40368.1"/>
    </source>
</evidence>
<keyword evidence="3" id="KW-1185">Reference proteome</keyword>
<evidence type="ECO:0000259" key="1">
    <source>
        <dbReference type="PROSITE" id="PS50011"/>
    </source>
</evidence>